<dbReference type="KEGG" id="nga:Ngar_c10900"/>
<dbReference type="STRING" id="1237085.Ngar_c10900"/>
<keyword evidence="1" id="KW-0472">Membrane</keyword>
<name>K0IIT9_NITGG</name>
<dbReference type="EMBL" id="CP002408">
    <property type="protein sequence ID" value="AFU58032.1"/>
    <property type="molecule type" value="Genomic_DNA"/>
</dbReference>
<feature type="transmembrane region" description="Helical" evidence="1">
    <location>
        <begin position="94"/>
        <end position="111"/>
    </location>
</feature>
<feature type="transmembrane region" description="Helical" evidence="1">
    <location>
        <begin position="154"/>
        <end position="170"/>
    </location>
</feature>
<dbReference type="GeneID" id="13795485"/>
<dbReference type="Proteomes" id="UP000008037">
    <property type="component" value="Chromosome"/>
</dbReference>
<dbReference type="InParanoid" id="K0IIT9"/>
<feature type="transmembrane region" description="Helical" evidence="1">
    <location>
        <begin position="63"/>
        <end position="87"/>
    </location>
</feature>
<dbReference type="RefSeq" id="WP_015018571.1">
    <property type="nucleotide sequence ID" value="NC_018719.1"/>
</dbReference>
<dbReference type="HOGENOM" id="CLU_072573_10_3_2"/>
<dbReference type="Gene3D" id="1.20.144.10">
    <property type="entry name" value="Phosphatidic acid phosphatase type 2/haloperoxidase"/>
    <property type="match status" value="1"/>
</dbReference>
<evidence type="ECO:0000256" key="1">
    <source>
        <dbReference type="SAM" id="Phobius"/>
    </source>
</evidence>
<dbReference type="SUPFAM" id="SSF48317">
    <property type="entry name" value="Acid phosphatase/Vanadium-dependent haloperoxidase"/>
    <property type="match status" value="1"/>
</dbReference>
<dbReference type="PANTHER" id="PTHR14969">
    <property type="entry name" value="SPHINGOSINE-1-PHOSPHATE PHOSPHOHYDROLASE"/>
    <property type="match status" value="1"/>
</dbReference>
<reference evidence="3 4" key="1">
    <citation type="journal article" date="2012" name="Environ. Microbiol.">
        <title>The genome of the ammonia-oxidizing Candidatus Nitrososphaera gargensis: insights into metabolic versatility and environmental adaptations.</title>
        <authorList>
            <person name="Spang A."/>
            <person name="Poehlein A."/>
            <person name="Offre P."/>
            <person name="Zumbragel S."/>
            <person name="Haider S."/>
            <person name="Rychlik N."/>
            <person name="Nowka B."/>
            <person name="Schmeisser C."/>
            <person name="Lebedeva E.V."/>
            <person name="Rattei T."/>
            <person name="Bohm C."/>
            <person name="Schmid M."/>
            <person name="Galushko A."/>
            <person name="Hatzenpichler R."/>
            <person name="Weinmaier T."/>
            <person name="Daniel R."/>
            <person name="Schleper C."/>
            <person name="Spieck E."/>
            <person name="Streit W."/>
            <person name="Wagner M."/>
        </authorList>
    </citation>
    <scope>NUCLEOTIDE SEQUENCE [LARGE SCALE GENOMIC DNA]</scope>
    <source>
        <strain evidence="4">Ga9.2</strain>
    </source>
</reference>
<dbReference type="SMART" id="SM00014">
    <property type="entry name" value="acidPPc"/>
    <property type="match status" value="1"/>
</dbReference>
<feature type="transmembrane region" description="Helical" evidence="1">
    <location>
        <begin position="202"/>
        <end position="222"/>
    </location>
</feature>
<keyword evidence="1" id="KW-1133">Transmembrane helix</keyword>
<gene>
    <name evidence="3" type="ordered locus">Ngar_c10900</name>
</gene>
<evidence type="ECO:0000313" key="3">
    <source>
        <dbReference type="EMBL" id="AFU58032.1"/>
    </source>
</evidence>
<evidence type="ECO:0000259" key="2">
    <source>
        <dbReference type="SMART" id="SM00014"/>
    </source>
</evidence>
<dbReference type="OrthoDB" id="10182at2157"/>
<dbReference type="PANTHER" id="PTHR14969:SF13">
    <property type="entry name" value="AT30094P"/>
    <property type="match status" value="1"/>
</dbReference>
<feature type="transmembrane region" description="Helical" evidence="1">
    <location>
        <begin position="177"/>
        <end position="196"/>
    </location>
</feature>
<proteinExistence type="predicted"/>
<evidence type="ECO:0000313" key="4">
    <source>
        <dbReference type="Proteomes" id="UP000008037"/>
    </source>
</evidence>
<protein>
    <submittedName>
        <fullName evidence="3">Putative phosphoesterase PA-phosphatase</fullName>
    </submittedName>
</protein>
<keyword evidence="4" id="KW-1185">Reference proteome</keyword>
<dbReference type="Pfam" id="PF01569">
    <property type="entry name" value="PAP2"/>
    <property type="match status" value="1"/>
</dbReference>
<keyword evidence="1" id="KW-0812">Transmembrane</keyword>
<feature type="domain" description="Phosphatidic acid phosphatase type 2/haloperoxidase" evidence="2">
    <location>
        <begin position="92"/>
        <end position="217"/>
    </location>
</feature>
<organism evidence="3 4">
    <name type="scientific">Nitrososphaera gargensis (strain Ga9.2)</name>
    <dbReference type="NCBI Taxonomy" id="1237085"/>
    <lineage>
        <taxon>Archaea</taxon>
        <taxon>Nitrososphaerota</taxon>
        <taxon>Nitrososphaeria</taxon>
        <taxon>Nitrososphaerales</taxon>
        <taxon>Nitrososphaeraceae</taxon>
        <taxon>Nitrososphaera</taxon>
    </lineage>
</organism>
<dbReference type="InterPro" id="IPR000326">
    <property type="entry name" value="PAP2/HPO"/>
</dbReference>
<dbReference type="AlphaFoldDB" id="K0IIT9"/>
<dbReference type="BioCyc" id="CNIT1237085:G1324-1088-MONOMER"/>
<dbReference type="GO" id="GO:0042392">
    <property type="term" value="F:sphingosine-1-phosphate phosphatase activity"/>
    <property type="evidence" value="ECO:0007669"/>
    <property type="project" value="TreeGrafter"/>
</dbReference>
<sequence length="244" mass="26416">MSAAATAATRPPWMIRARSMHFVALIAAFVAFSTLVASGVTLGADDAASRYFKSIHGNAGLDAVMIVITSMGDVTTLFIFGIIITIIRRTRKAGMVFLIALIVIVVLVMYIKPLVGREIPPYTFEPALELPSNFSLENDSLAPFAAGFSYPSGHAARATALAFIVGYAIYNKSRKAGYAIWAFPIIIGITRLYVMQHYPTDIIGGFLFGGMVSVVLASAMKLEQPFFMSRIKGKEDQPPQGEPQ</sequence>
<accession>K0IIT9</accession>
<dbReference type="InterPro" id="IPR036938">
    <property type="entry name" value="PAP2/HPO_sf"/>
</dbReference>